<evidence type="ECO:0000259" key="1">
    <source>
        <dbReference type="Pfam" id="PF04754"/>
    </source>
</evidence>
<feature type="domain" description="Transposase (putative) YhgA-like" evidence="1">
    <location>
        <begin position="7"/>
        <end position="204"/>
    </location>
</feature>
<dbReference type="InterPro" id="IPR051699">
    <property type="entry name" value="Rpn/YhgA-like_nuclease"/>
</dbReference>
<dbReference type="PANTHER" id="PTHR34611:SF2">
    <property type="entry name" value="INACTIVE RECOMBINATION-PROMOTING NUCLEASE-LIKE PROTEIN RPNE-RELATED"/>
    <property type="match status" value="1"/>
</dbReference>
<gene>
    <name evidence="2" type="ORF">ACH4WX_28815</name>
</gene>
<name>A0ABW7TX23_9NOCA</name>
<organism evidence="2 3">
    <name type="scientific">Nocardia carnea</name>
    <dbReference type="NCBI Taxonomy" id="37328"/>
    <lineage>
        <taxon>Bacteria</taxon>
        <taxon>Bacillati</taxon>
        <taxon>Actinomycetota</taxon>
        <taxon>Actinomycetes</taxon>
        <taxon>Mycobacteriales</taxon>
        <taxon>Nocardiaceae</taxon>
        <taxon>Nocardia</taxon>
    </lineage>
</organism>
<dbReference type="PANTHER" id="PTHR34611">
    <property type="match status" value="1"/>
</dbReference>
<dbReference type="RefSeq" id="WP_157170429.1">
    <property type="nucleotide sequence ID" value="NZ_JBIRUQ010000009.1"/>
</dbReference>
<dbReference type="Pfam" id="PF04754">
    <property type="entry name" value="Transposase_31"/>
    <property type="match status" value="1"/>
</dbReference>
<comment type="caution">
    <text evidence="2">The sequence shown here is derived from an EMBL/GenBank/DDBJ whole genome shotgun (WGS) entry which is preliminary data.</text>
</comment>
<reference evidence="2 3" key="1">
    <citation type="submission" date="2024-10" db="EMBL/GenBank/DDBJ databases">
        <title>The Natural Products Discovery Center: Release of the First 8490 Sequenced Strains for Exploring Actinobacteria Biosynthetic Diversity.</title>
        <authorList>
            <person name="Kalkreuter E."/>
            <person name="Kautsar S.A."/>
            <person name="Yang D."/>
            <person name="Bader C.D."/>
            <person name="Teijaro C.N."/>
            <person name="Fluegel L."/>
            <person name="Davis C.M."/>
            <person name="Simpson J.R."/>
            <person name="Lauterbach L."/>
            <person name="Steele A.D."/>
            <person name="Gui C."/>
            <person name="Meng S."/>
            <person name="Li G."/>
            <person name="Viehrig K."/>
            <person name="Ye F."/>
            <person name="Su P."/>
            <person name="Kiefer A.F."/>
            <person name="Nichols A."/>
            <person name="Cepeda A.J."/>
            <person name="Yan W."/>
            <person name="Fan B."/>
            <person name="Jiang Y."/>
            <person name="Adhikari A."/>
            <person name="Zheng C.-J."/>
            <person name="Schuster L."/>
            <person name="Cowan T.M."/>
            <person name="Smanski M.J."/>
            <person name="Chevrette M.G."/>
            <person name="De Carvalho L.P.S."/>
            <person name="Shen B."/>
        </authorList>
    </citation>
    <scope>NUCLEOTIDE SEQUENCE [LARGE SCALE GENOMIC DNA]</scope>
    <source>
        <strain evidence="2 3">NPDC020568</strain>
    </source>
</reference>
<dbReference type="Proteomes" id="UP001611263">
    <property type="component" value="Unassembled WGS sequence"/>
</dbReference>
<evidence type="ECO:0000313" key="2">
    <source>
        <dbReference type="EMBL" id="MFI1464737.1"/>
    </source>
</evidence>
<proteinExistence type="predicted"/>
<evidence type="ECO:0000313" key="3">
    <source>
        <dbReference type="Proteomes" id="UP001611263"/>
    </source>
</evidence>
<dbReference type="InterPro" id="IPR006842">
    <property type="entry name" value="Transposase_31"/>
</dbReference>
<keyword evidence="3" id="KW-1185">Reference proteome</keyword>
<accession>A0ABW7TX23</accession>
<dbReference type="GeneID" id="93507156"/>
<sequence length="330" mass="36976">MTEQRSNPHDAYFRKVMSCRDNAASEIRAALSPALIARLDLTDLRPHPSSFVHPDLANRYSDLLYRTRLDGHPAYIYILIEHQSSSDRFMAFRMLEYVVAIWRQYLTDNHRERKSSGAAKVTTLPAIIPLVVHNTAKGRAWSAPTELADLFDLDDDTRQAMGPYLPRFRFLLDDVAVLDPAALRARDLTPAARVLLVLQRIAPKNPALGRDMLDWLEDLRALESGPDPLGNYLTVLTYLVTVGETPEADLAAVFEQLGPRAKEAIVTTAEMIEARGKARGRAEALLEQMDAKFGRLPAATVDRVRSADLDRVRAWTTRILSASTLDELFA</sequence>
<dbReference type="EMBL" id="JBIRUQ010000009">
    <property type="protein sequence ID" value="MFI1464737.1"/>
    <property type="molecule type" value="Genomic_DNA"/>
</dbReference>
<protein>
    <submittedName>
        <fullName evidence="2">Rpn family recombination-promoting nuclease/putative transposase</fullName>
    </submittedName>
</protein>